<sequence>MVDKFKHLLEEGKTYMMTNFEVLEDDQQLRVSKLPYKLKFVRTTTIRECVLANIPVHAFLFTPFEEILSKKAPSNVLVSGLYPAGVQSYWTASKLFIDEDIKEINEFKASLAKWDDSVSVQYSQYSQSSQMTEDEKFLKNAHVKAMFELQHFKEANLCVTVGRIAKVYTDPGWFFYACTKCGKKTNPIDQGKYRCGQCKTLDSTPHTSEAHHLINLKVVMLFIRYRVEVLVHDDENHARFVLWDRECMELIGHIAGVTNFNEFPQAVDDLAGKICAFKIKPQIGGATSLGQEISFYVLELTDTKDLVDTLWDKVEHIKTSMLVDSQSQEGSVGFVTPSNRLKTSFLDDDAINLSSGDLSTTKCHK</sequence>
<protein>
    <submittedName>
        <fullName evidence="1">Uncharacterized protein</fullName>
    </submittedName>
</protein>
<keyword evidence="2" id="KW-1185">Reference proteome</keyword>
<evidence type="ECO:0000313" key="2">
    <source>
        <dbReference type="Proteomes" id="UP000828941"/>
    </source>
</evidence>
<gene>
    <name evidence="1" type="ORF">L6164_005691</name>
</gene>
<proteinExistence type="predicted"/>
<dbReference type="EMBL" id="CM039428">
    <property type="protein sequence ID" value="KAI4351317.1"/>
    <property type="molecule type" value="Genomic_DNA"/>
</dbReference>
<dbReference type="Proteomes" id="UP000828941">
    <property type="component" value="Chromosome 3"/>
</dbReference>
<evidence type="ECO:0000313" key="1">
    <source>
        <dbReference type="EMBL" id="KAI4351317.1"/>
    </source>
</evidence>
<reference evidence="1 2" key="1">
    <citation type="journal article" date="2022" name="DNA Res.">
        <title>Chromosomal-level genome assembly of the orchid tree Bauhinia variegata (Leguminosae; Cercidoideae) supports the allotetraploid origin hypothesis of Bauhinia.</title>
        <authorList>
            <person name="Zhong Y."/>
            <person name="Chen Y."/>
            <person name="Zheng D."/>
            <person name="Pang J."/>
            <person name="Liu Y."/>
            <person name="Luo S."/>
            <person name="Meng S."/>
            <person name="Qian L."/>
            <person name="Wei D."/>
            <person name="Dai S."/>
            <person name="Zhou R."/>
        </authorList>
    </citation>
    <scope>NUCLEOTIDE SEQUENCE [LARGE SCALE GENOMIC DNA]</scope>
    <source>
        <strain evidence="1">BV-YZ2020</strain>
    </source>
</reference>
<organism evidence="1 2">
    <name type="scientific">Bauhinia variegata</name>
    <name type="common">Purple orchid tree</name>
    <name type="synonym">Phanera variegata</name>
    <dbReference type="NCBI Taxonomy" id="167791"/>
    <lineage>
        <taxon>Eukaryota</taxon>
        <taxon>Viridiplantae</taxon>
        <taxon>Streptophyta</taxon>
        <taxon>Embryophyta</taxon>
        <taxon>Tracheophyta</taxon>
        <taxon>Spermatophyta</taxon>
        <taxon>Magnoliopsida</taxon>
        <taxon>eudicotyledons</taxon>
        <taxon>Gunneridae</taxon>
        <taxon>Pentapetalae</taxon>
        <taxon>rosids</taxon>
        <taxon>fabids</taxon>
        <taxon>Fabales</taxon>
        <taxon>Fabaceae</taxon>
        <taxon>Cercidoideae</taxon>
        <taxon>Cercideae</taxon>
        <taxon>Bauhiniinae</taxon>
        <taxon>Bauhinia</taxon>
    </lineage>
</organism>
<accession>A0ACB9PU64</accession>
<name>A0ACB9PU64_BAUVA</name>
<comment type="caution">
    <text evidence="1">The sequence shown here is derived from an EMBL/GenBank/DDBJ whole genome shotgun (WGS) entry which is preliminary data.</text>
</comment>